<dbReference type="InterPro" id="IPR052166">
    <property type="entry name" value="Diverse_Acyl-CoA_DH"/>
</dbReference>
<dbReference type="Gene3D" id="2.40.110.10">
    <property type="entry name" value="Butyryl-CoA Dehydrogenase, subunit A, domain 2"/>
    <property type="match status" value="1"/>
</dbReference>
<evidence type="ECO:0000259" key="9">
    <source>
        <dbReference type="Pfam" id="PF02771"/>
    </source>
</evidence>
<dbReference type="FunFam" id="2.40.110.10:FF:000031">
    <property type="entry name" value="Acyl-CoA dehydrogenase, putative"/>
    <property type="match status" value="1"/>
</dbReference>
<dbReference type="InterPro" id="IPR025878">
    <property type="entry name" value="Acyl-CoA_dh-like_C_dom"/>
</dbReference>
<evidence type="ECO:0000256" key="2">
    <source>
        <dbReference type="ARBA" id="ARBA00009347"/>
    </source>
</evidence>
<dbReference type="InterPro" id="IPR009075">
    <property type="entry name" value="AcylCo_DH/oxidase_C"/>
</dbReference>
<dbReference type="PANTHER" id="PTHR42803:SF1">
    <property type="entry name" value="BROAD-SPECIFICITY LINEAR ACYL-COA DEHYDROGENASE FADE5"/>
    <property type="match status" value="1"/>
</dbReference>
<comment type="similarity">
    <text evidence="2 6">Belongs to the acyl-CoA dehydrogenase family.</text>
</comment>
<evidence type="ECO:0000256" key="4">
    <source>
        <dbReference type="ARBA" id="ARBA00022827"/>
    </source>
</evidence>
<reference evidence="11" key="1">
    <citation type="journal article" date="2011" name="Plant Physiol.">
        <title>Comprehensive sequence analysis of 24,783 barley full-length cDNAs derived from 12 clone libraries.</title>
        <authorList>
            <person name="Matsumoto T."/>
            <person name="Tanaka T."/>
            <person name="Sakai H."/>
            <person name="Amano N."/>
            <person name="Kanamori H."/>
            <person name="Kurita K."/>
            <person name="Kikuta A."/>
            <person name="Kamiya K."/>
            <person name="Yamamoto M."/>
            <person name="Ikawa H."/>
            <person name="Fujii N."/>
            <person name="Hori K."/>
            <person name="Itoh T."/>
            <person name="Sato K."/>
        </authorList>
    </citation>
    <scope>NUCLEOTIDE SEQUENCE</scope>
    <source>
        <tissue evidence="11">Shoot and root</tissue>
    </source>
</reference>
<dbReference type="InterPro" id="IPR037069">
    <property type="entry name" value="AcylCoA_DH/ox_N_sf"/>
</dbReference>
<accession>F2DWI8</accession>
<dbReference type="SUPFAM" id="SSF56645">
    <property type="entry name" value="Acyl-CoA dehydrogenase NM domain-like"/>
    <property type="match status" value="1"/>
</dbReference>
<dbReference type="Pfam" id="PF00441">
    <property type="entry name" value="Acyl-CoA_dh_1"/>
    <property type="match status" value="1"/>
</dbReference>
<dbReference type="SUPFAM" id="SSF47203">
    <property type="entry name" value="Acyl-CoA dehydrogenase C-terminal domain-like"/>
    <property type="match status" value="1"/>
</dbReference>
<dbReference type="Pfam" id="PF12806">
    <property type="entry name" value="Acyl-CoA_dh_C"/>
    <property type="match status" value="1"/>
</dbReference>
<keyword evidence="4 6" id="KW-0274">FAD</keyword>
<proteinExistence type="evidence at transcript level"/>
<name>F2DWI8_HORVV</name>
<keyword evidence="5 6" id="KW-0560">Oxidoreductase</keyword>
<feature type="domain" description="Acyl-CoA dehydrogenase/oxidase C-terminal" evidence="7">
    <location>
        <begin position="299"/>
        <end position="469"/>
    </location>
</feature>
<dbReference type="InterPro" id="IPR036250">
    <property type="entry name" value="AcylCo_DH-like_C"/>
</dbReference>
<evidence type="ECO:0000256" key="1">
    <source>
        <dbReference type="ARBA" id="ARBA00001974"/>
    </source>
</evidence>
<protein>
    <submittedName>
        <fullName evidence="11">Predicted protein</fullName>
    </submittedName>
</protein>
<dbReference type="Pfam" id="PF02770">
    <property type="entry name" value="Acyl-CoA_dh_M"/>
    <property type="match status" value="1"/>
</dbReference>
<evidence type="ECO:0000256" key="5">
    <source>
        <dbReference type="ARBA" id="ARBA00023002"/>
    </source>
</evidence>
<dbReference type="GO" id="GO:0050660">
    <property type="term" value="F:flavin adenine dinucleotide binding"/>
    <property type="evidence" value="ECO:0007669"/>
    <property type="project" value="InterPro"/>
</dbReference>
<evidence type="ECO:0000259" key="10">
    <source>
        <dbReference type="Pfam" id="PF12806"/>
    </source>
</evidence>
<evidence type="ECO:0000313" key="11">
    <source>
        <dbReference type="EMBL" id="BAJ99459.1"/>
    </source>
</evidence>
<evidence type="ECO:0000256" key="6">
    <source>
        <dbReference type="RuleBase" id="RU362125"/>
    </source>
</evidence>
<dbReference type="Gene3D" id="1.20.140.10">
    <property type="entry name" value="Butyryl-CoA Dehydrogenase, subunit A, domain 3"/>
    <property type="match status" value="1"/>
</dbReference>
<dbReference type="Gene3D" id="1.10.540.10">
    <property type="entry name" value="Acyl-CoA dehydrogenase/oxidase, N-terminal domain"/>
    <property type="match status" value="1"/>
</dbReference>
<organism evidence="11">
    <name type="scientific">Hordeum vulgare subsp. vulgare</name>
    <name type="common">Domesticated barley</name>
    <dbReference type="NCBI Taxonomy" id="112509"/>
    <lineage>
        <taxon>Eukaryota</taxon>
        <taxon>Viridiplantae</taxon>
        <taxon>Streptophyta</taxon>
        <taxon>Embryophyta</taxon>
        <taxon>Tracheophyta</taxon>
        <taxon>Spermatophyta</taxon>
        <taxon>Magnoliopsida</taxon>
        <taxon>Liliopsida</taxon>
        <taxon>Poales</taxon>
        <taxon>Poaceae</taxon>
        <taxon>BOP clade</taxon>
        <taxon>Pooideae</taxon>
        <taxon>Triticodae</taxon>
        <taxon>Triticeae</taxon>
        <taxon>Hordeinae</taxon>
        <taxon>Hordeum</taxon>
    </lineage>
</organism>
<comment type="cofactor">
    <cofactor evidence="1 6">
        <name>FAD</name>
        <dbReference type="ChEBI" id="CHEBI:57692"/>
    </cofactor>
</comment>
<dbReference type="InterPro" id="IPR046373">
    <property type="entry name" value="Acyl-CoA_Oxase/DH_mid-dom_sf"/>
</dbReference>
<dbReference type="InterPro" id="IPR013786">
    <property type="entry name" value="AcylCoA_DH/ox_N"/>
</dbReference>
<feature type="domain" description="Acyl-CoA dehydrogenase/oxidase N-terminal" evidence="9">
    <location>
        <begin position="93"/>
        <end position="175"/>
    </location>
</feature>
<dbReference type="InterPro" id="IPR006091">
    <property type="entry name" value="Acyl-CoA_Oxase/DH_mid-dom"/>
</dbReference>
<feature type="domain" description="Acyl-CoA oxidase/dehydrogenase middle" evidence="8">
    <location>
        <begin position="180"/>
        <end position="289"/>
    </location>
</feature>
<evidence type="ECO:0000259" key="7">
    <source>
        <dbReference type="Pfam" id="PF00441"/>
    </source>
</evidence>
<evidence type="ECO:0000259" key="8">
    <source>
        <dbReference type="Pfam" id="PF02770"/>
    </source>
</evidence>
<sequence>MFAGRKIVSQSLRGVRHYTAPLKDIKFVMNEVYNVDKHFATLKETGGLLATPDLVESILDETGRLATEVLAPLNVVGDRVGCTWVDKHTTKTPPGFKEAYDQFVQAGWGAISYPEKYGGQGLPKSLSIVQADMTASACFTWTMYPGLSKGAINTLLVHGSEALKEKYLHKMIQGEWTGTMCLTEPQCGSDLGQVKTKAEPNGDGTYKISGTKIFISCGDHDMADNILHCVLARLPNAPAGTKGISLFAVPKRKVNADGSLGDFNNVGIDRIEDKMGCHGSSTCQINFEEAEGVLIGSENKGLPHMFTFINTSRVGTAVQGMAAAELSYQKALAYAKERFSMRALSGTKNPEKAADFIINHPGVRKLLMFQKAIAEGGRSMIYECAFLADEMFEAEVKGDTKKVAEIDDRLGFMTPILKGYLTEMGLEAANAGIQVWGGHGYVKDNGMEQIVRDVRIASVWEGTTQIQGLDLLGRKILLGKLKPINNHCSAMYNKIGKVLSESSGATRSRAWGLMLATAELQWNTFKIAKNAMKDKESVGVASVDYLKYCGNITLATHYLFMEHAANKALASGKAVEEKAFYEAKVQMSQFVYDEILARNATLKKTMFTPTESIMGLKINDFSFDYTRV</sequence>
<feature type="domain" description="Acetyl-CoA dehydrogenase-like C-terminal" evidence="10">
    <location>
        <begin position="506"/>
        <end position="616"/>
    </location>
</feature>
<keyword evidence="3 6" id="KW-0285">Flavoprotein</keyword>
<dbReference type="PANTHER" id="PTHR42803">
    <property type="entry name" value="ACYL-COA DEHYDROGENASE"/>
    <property type="match status" value="1"/>
</dbReference>
<dbReference type="AlphaFoldDB" id="F2DWI8"/>
<dbReference type="EMBL" id="AK368256">
    <property type="protein sequence ID" value="BAJ99459.1"/>
    <property type="molecule type" value="mRNA"/>
</dbReference>
<dbReference type="InterPro" id="IPR009100">
    <property type="entry name" value="AcylCoA_DH/oxidase_NM_dom_sf"/>
</dbReference>
<evidence type="ECO:0000256" key="3">
    <source>
        <dbReference type="ARBA" id="ARBA00022630"/>
    </source>
</evidence>
<dbReference type="Pfam" id="PF02771">
    <property type="entry name" value="Acyl-CoA_dh_N"/>
    <property type="match status" value="1"/>
</dbReference>
<dbReference type="GO" id="GO:0016627">
    <property type="term" value="F:oxidoreductase activity, acting on the CH-CH group of donors"/>
    <property type="evidence" value="ECO:0007669"/>
    <property type="project" value="InterPro"/>
</dbReference>